<dbReference type="OrthoDB" id="8447154at2"/>
<keyword evidence="2" id="KW-1185">Reference proteome</keyword>
<gene>
    <name evidence="1" type="ORF">YBN1229_v1_3173</name>
</gene>
<evidence type="ECO:0000313" key="2">
    <source>
        <dbReference type="Proteomes" id="UP000033187"/>
    </source>
</evidence>
<dbReference type="EMBL" id="LN829119">
    <property type="protein sequence ID" value="CPR21720.1"/>
    <property type="molecule type" value="Genomic_DNA"/>
</dbReference>
<name>A0A0D6JJB3_9HYPH</name>
<dbReference type="Gene3D" id="3.40.50.300">
    <property type="entry name" value="P-loop containing nucleotide triphosphate hydrolases"/>
    <property type="match status" value="1"/>
</dbReference>
<dbReference type="AlphaFoldDB" id="A0A0D6JJB3"/>
<protein>
    <recommendedName>
        <fullName evidence="3">Sulfotransferase family protein</fullName>
    </recommendedName>
</protein>
<proteinExistence type="predicted"/>
<dbReference type="RefSeq" id="WP_152025001.1">
    <property type="nucleotide sequence ID" value="NZ_LN829119.1"/>
</dbReference>
<sequence length="383" mass="44634">MKIILHIGQSKTGTSAIQAFLTFHRLKLQSKGVLYPSPRINGMPLDLGSHNPVADALAGVSRYPHLTADEYFKQFFLQAERSNAHTMILSAEHFFGGQPRVWEVANETDYFFHYRRKIEALQRYMVNYDVHIIVYLRPQVDWLSSNITQVITHGKSIHHDMSYDDDWGHYRKRKFLLRYYNRLSIWNDVMAPREFHVVPYIRDRLFQQSSVSDFLNRCGVGVDFLGIDPADVKINETLSREYLEVKKILNLTPKSRAQERAVVYCLKRLSRESCLGTAYHLDPALVSDLEAYVAQDNAKIAQHFMQGETDFPSRAKYSGDDFMPLSSEVVAAAKERYEREYRSPRIRFYAFQQAALAFLRQRAKPAHVVLHQLRRVRRHLKYG</sequence>
<accession>A0A0D6JJB3</accession>
<reference evidence="2" key="1">
    <citation type="submission" date="2015-02" db="EMBL/GenBank/DDBJ databases">
        <authorList>
            <person name="Chooi Y.-H."/>
        </authorList>
    </citation>
    <scope>NUCLEOTIDE SEQUENCE [LARGE SCALE GENOMIC DNA]</scope>
    <source>
        <strain evidence="2">strain Y</strain>
    </source>
</reference>
<evidence type="ECO:0008006" key="3">
    <source>
        <dbReference type="Google" id="ProtNLM"/>
    </source>
</evidence>
<dbReference type="InterPro" id="IPR027417">
    <property type="entry name" value="P-loop_NTPase"/>
</dbReference>
<organism evidence="1 2">
    <name type="scientific">Candidatus Filomicrobium marinum</name>
    <dbReference type="NCBI Taxonomy" id="1608628"/>
    <lineage>
        <taxon>Bacteria</taxon>
        <taxon>Pseudomonadati</taxon>
        <taxon>Pseudomonadota</taxon>
        <taxon>Alphaproteobacteria</taxon>
        <taxon>Hyphomicrobiales</taxon>
        <taxon>Hyphomicrobiaceae</taxon>
        <taxon>Filomicrobium</taxon>
    </lineage>
</organism>
<dbReference type="SUPFAM" id="SSF52540">
    <property type="entry name" value="P-loop containing nucleoside triphosphate hydrolases"/>
    <property type="match status" value="1"/>
</dbReference>
<evidence type="ECO:0000313" key="1">
    <source>
        <dbReference type="EMBL" id="CPR21720.1"/>
    </source>
</evidence>
<dbReference type="KEGG" id="fiy:BN1229_v1_3173"/>
<dbReference type="Proteomes" id="UP000033187">
    <property type="component" value="Chromosome 1"/>
</dbReference>
<dbReference type="KEGG" id="fil:BN1229_v1_2739"/>